<dbReference type="PANTHER" id="PTHR47338">
    <property type="entry name" value="ZN(II)2CYS6 TRANSCRIPTION FACTOR (EUROFUNG)-RELATED"/>
    <property type="match status" value="1"/>
</dbReference>
<comment type="subcellular location">
    <subcellularLocation>
        <location evidence="1">Nucleus</location>
    </subcellularLocation>
</comment>
<accession>A0A0D2BNK8</accession>
<dbReference type="AlphaFoldDB" id="A0A0D2BNK8"/>
<dbReference type="STRING" id="91928.A0A0D2BNK8"/>
<keyword evidence="9" id="KW-1185">Reference proteome</keyword>
<dbReference type="EMBL" id="KN847492">
    <property type="protein sequence ID" value="KIW20115.1"/>
    <property type="molecule type" value="Genomic_DNA"/>
</dbReference>
<evidence type="ECO:0000256" key="5">
    <source>
        <dbReference type="ARBA" id="ARBA00023242"/>
    </source>
</evidence>
<evidence type="ECO:0000313" key="8">
    <source>
        <dbReference type="EMBL" id="KIW20115.1"/>
    </source>
</evidence>
<name>A0A0D2BNK8_9EURO</name>
<evidence type="ECO:0000256" key="1">
    <source>
        <dbReference type="ARBA" id="ARBA00004123"/>
    </source>
</evidence>
<keyword evidence="2" id="KW-0479">Metal-binding</keyword>
<evidence type="ECO:0000256" key="3">
    <source>
        <dbReference type="ARBA" id="ARBA00023015"/>
    </source>
</evidence>
<evidence type="ECO:0000256" key="2">
    <source>
        <dbReference type="ARBA" id="ARBA00022723"/>
    </source>
</evidence>
<keyword evidence="4" id="KW-0804">Transcription</keyword>
<dbReference type="PANTHER" id="PTHR47338:SF5">
    <property type="entry name" value="ZN(II)2CYS6 TRANSCRIPTION FACTOR (EUROFUNG)"/>
    <property type="match status" value="1"/>
</dbReference>
<protein>
    <recommendedName>
        <fullName evidence="7">Xylanolytic transcriptional activator regulatory domain-containing protein</fullName>
    </recommendedName>
</protein>
<organism evidence="8 9">
    <name type="scientific">Exophiala spinifera</name>
    <dbReference type="NCBI Taxonomy" id="91928"/>
    <lineage>
        <taxon>Eukaryota</taxon>
        <taxon>Fungi</taxon>
        <taxon>Dikarya</taxon>
        <taxon>Ascomycota</taxon>
        <taxon>Pezizomycotina</taxon>
        <taxon>Eurotiomycetes</taxon>
        <taxon>Chaetothyriomycetidae</taxon>
        <taxon>Chaetothyriales</taxon>
        <taxon>Herpotrichiellaceae</taxon>
        <taxon>Exophiala</taxon>
    </lineage>
</organism>
<keyword evidence="3" id="KW-0805">Transcription regulation</keyword>
<dbReference type="CDD" id="cd12148">
    <property type="entry name" value="fungal_TF_MHR"/>
    <property type="match status" value="1"/>
</dbReference>
<dbReference type="GO" id="GO:0000981">
    <property type="term" value="F:DNA-binding transcription factor activity, RNA polymerase II-specific"/>
    <property type="evidence" value="ECO:0007669"/>
    <property type="project" value="InterPro"/>
</dbReference>
<dbReference type="GeneID" id="27327773"/>
<reference evidence="8 9" key="1">
    <citation type="submission" date="2015-01" db="EMBL/GenBank/DDBJ databases">
        <title>The Genome Sequence of Exophiala spinifera CBS89968.</title>
        <authorList>
            <consortium name="The Broad Institute Genomics Platform"/>
            <person name="Cuomo C."/>
            <person name="de Hoog S."/>
            <person name="Gorbushina A."/>
            <person name="Stielow B."/>
            <person name="Teixiera M."/>
            <person name="Abouelleil A."/>
            <person name="Chapman S.B."/>
            <person name="Priest M."/>
            <person name="Young S.K."/>
            <person name="Wortman J."/>
            <person name="Nusbaum C."/>
            <person name="Birren B."/>
        </authorList>
    </citation>
    <scope>NUCLEOTIDE SEQUENCE [LARGE SCALE GENOMIC DNA]</scope>
    <source>
        <strain evidence="8 9">CBS 89968</strain>
    </source>
</reference>
<dbReference type="OrthoDB" id="2399539at2759"/>
<evidence type="ECO:0000256" key="4">
    <source>
        <dbReference type="ARBA" id="ARBA00023163"/>
    </source>
</evidence>
<dbReference type="GO" id="GO:0006351">
    <property type="term" value="P:DNA-templated transcription"/>
    <property type="evidence" value="ECO:0007669"/>
    <property type="project" value="InterPro"/>
</dbReference>
<feature type="domain" description="Xylanolytic transcriptional activator regulatory" evidence="7">
    <location>
        <begin position="43"/>
        <end position="153"/>
    </location>
</feature>
<dbReference type="VEuPathDB" id="FungiDB:PV08_00690"/>
<dbReference type="RefSeq" id="XP_016240331.1">
    <property type="nucleotide sequence ID" value="XM_016375055.1"/>
</dbReference>
<sequence length="587" mass="65960">MPEFAEVADGCRSFVSSYFSCGFTKEMHLLDRLESPDDGIGRFLLVCILALAAPFTESLIRRYDGALRASEFFAAQARALALREQYSPNIENTQAFFLLGIYEWAHGCGQLGWMQMGIAVRMAGILKLHRESTYDLPDSATAEERIASESARRTCLFMDSKSRADRVVLQLMINTSLPEPHVPDHSTYQISVCVFRVVKKTSASAKSLHNARFWQTRERPKVMSIWRQRRTGRFTPQLSKVTLLRNRPAVWPLKSVPGDNLFGHVSVRACRSTNELDRTRFHAAPWEASSDYQSTLGLLRQWEKGLPPSHKWSRQNLRRYKAQNLDVGFCSATTPIRLSNVLLRRTYLPQMTTAAEIGLPLAETSTEEHLPSTTFFLRMADEMYQNAHDLLVQLEAFIELRASTNATIAAPPPFAFAAFVCGDLFDYLARCPQLCPRYSKDARTLVESSLRVLDRLTGWVLAKRWGEVLRRTIIARVRGPHNLAEATVEDQRPAYSQSPHQQGYHPGSYSSLYDKSAQDKLSDLATIATWRSSRLGDSWSAGDAMNSSASQPHLATDALLSEDFGLDLSAFLGGEDPLLSSTSWSMD</sequence>
<evidence type="ECO:0000256" key="6">
    <source>
        <dbReference type="SAM" id="MobiDB-lite"/>
    </source>
</evidence>
<evidence type="ECO:0000259" key="7">
    <source>
        <dbReference type="Pfam" id="PF04082"/>
    </source>
</evidence>
<dbReference type="GO" id="GO:0008270">
    <property type="term" value="F:zinc ion binding"/>
    <property type="evidence" value="ECO:0007669"/>
    <property type="project" value="InterPro"/>
</dbReference>
<gene>
    <name evidence="8" type="ORF">PV08_00690</name>
</gene>
<dbReference type="Proteomes" id="UP000053328">
    <property type="component" value="Unassembled WGS sequence"/>
</dbReference>
<feature type="region of interest" description="Disordered" evidence="6">
    <location>
        <begin position="486"/>
        <end position="509"/>
    </location>
</feature>
<dbReference type="GO" id="GO:0003677">
    <property type="term" value="F:DNA binding"/>
    <property type="evidence" value="ECO:0007669"/>
    <property type="project" value="InterPro"/>
</dbReference>
<evidence type="ECO:0000313" key="9">
    <source>
        <dbReference type="Proteomes" id="UP000053328"/>
    </source>
</evidence>
<dbReference type="InterPro" id="IPR050815">
    <property type="entry name" value="TF_fung"/>
</dbReference>
<dbReference type="HOGENOM" id="CLU_011335_2_0_1"/>
<dbReference type="GO" id="GO:0005634">
    <property type="term" value="C:nucleus"/>
    <property type="evidence" value="ECO:0007669"/>
    <property type="project" value="UniProtKB-SubCell"/>
</dbReference>
<dbReference type="InterPro" id="IPR007219">
    <property type="entry name" value="XnlR_reg_dom"/>
</dbReference>
<keyword evidence="5" id="KW-0539">Nucleus</keyword>
<proteinExistence type="predicted"/>
<dbReference type="Pfam" id="PF04082">
    <property type="entry name" value="Fungal_trans"/>
    <property type="match status" value="1"/>
</dbReference>